<comment type="caution">
    <text evidence="2">The sequence shown here is derived from an EMBL/GenBank/DDBJ whole genome shotgun (WGS) entry which is preliminary data.</text>
</comment>
<sequence length="226" mass="25067">MAAAWRGPVEDLRCLYCIKGDDSRRESDGKNGRMAKAAVVSKTSATRRTAATRDQFGLMVALDEKMSARAERGERAKSVCCQLNGRRRCLMWHVRRERRRRTEKTKLAKLKVEKQKATGSLERRRRGGGEASERRRRGGGEGCIGCILGHGACKVNLSPCGEGDAGKRALRYRPPRHSWQVQMGVSKIRADLVSQPADGRKTQGGSTHAHHIHVPLKTWGKCALPS</sequence>
<keyword evidence="3" id="KW-1185">Reference proteome</keyword>
<evidence type="ECO:0000313" key="3">
    <source>
        <dbReference type="Proteomes" id="UP001363622"/>
    </source>
</evidence>
<dbReference type="EMBL" id="JBBPHU010000025">
    <property type="protein sequence ID" value="KAK7508805.1"/>
    <property type="molecule type" value="Genomic_DNA"/>
</dbReference>
<proteinExistence type="predicted"/>
<protein>
    <submittedName>
        <fullName evidence="2">Uncharacterized protein</fullName>
    </submittedName>
</protein>
<reference evidence="2 3" key="1">
    <citation type="submission" date="2024-04" db="EMBL/GenBank/DDBJ databases">
        <title>Phyllosticta paracitricarpa is synonymous to the EU quarantine fungus P. citricarpa based on phylogenomic analyses.</title>
        <authorList>
            <consortium name="Lawrence Berkeley National Laboratory"/>
            <person name="Van Ingen-Buijs V.A."/>
            <person name="Van Westerhoven A.C."/>
            <person name="Haridas S."/>
            <person name="Skiadas P."/>
            <person name="Martin F."/>
            <person name="Groenewald J.Z."/>
            <person name="Crous P.W."/>
            <person name="Seidl M.F."/>
        </authorList>
    </citation>
    <scope>NUCLEOTIDE SEQUENCE [LARGE SCALE GENOMIC DNA]</scope>
    <source>
        <strain evidence="2 3">CBS 123371</strain>
    </source>
</reference>
<accession>A0ABR1K845</accession>
<evidence type="ECO:0000256" key="1">
    <source>
        <dbReference type="SAM" id="MobiDB-lite"/>
    </source>
</evidence>
<dbReference type="Proteomes" id="UP001363622">
    <property type="component" value="Unassembled WGS sequence"/>
</dbReference>
<name>A0ABR1K845_9PEZI</name>
<gene>
    <name evidence="2" type="ORF">IWZ03DRAFT_436747</name>
</gene>
<evidence type="ECO:0000313" key="2">
    <source>
        <dbReference type="EMBL" id="KAK7508805.1"/>
    </source>
</evidence>
<feature type="region of interest" description="Disordered" evidence="1">
    <location>
        <begin position="112"/>
        <end position="138"/>
    </location>
</feature>
<organism evidence="2 3">
    <name type="scientific">Phyllosticta citriasiana</name>
    <dbReference type="NCBI Taxonomy" id="595635"/>
    <lineage>
        <taxon>Eukaryota</taxon>
        <taxon>Fungi</taxon>
        <taxon>Dikarya</taxon>
        <taxon>Ascomycota</taxon>
        <taxon>Pezizomycotina</taxon>
        <taxon>Dothideomycetes</taxon>
        <taxon>Dothideomycetes incertae sedis</taxon>
        <taxon>Botryosphaeriales</taxon>
        <taxon>Phyllostictaceae</taxon>
        <taxon>Phyllosticta</taxon>
    </lineage>
</organism>